<keyword evidence="1" id="KW-0812">Transmembrane</keyword>
<gene>
    <name evidence="2" type="ORF">ABS767_13825</name>
</gene>
<keyword evidence="1" id="KW-1133">Transmembrane helix</keyword>
<dbReference type="Proteomes" id="UP001629244">
    <property type="component" value="Unassembled WGS sequence"/>
</dbReference>
<feature type="transmembrane region" description="Helical" evidence="1">
    <location>
        <begin position="7"/>
        <end position="29"/>
    </location>
</feature>
<proteinExistence type="predicted"/>
<evidence type="ECO:0000256" key="1">
    <source>
        <dbReference type="SAM" id="Phobius"/>
    </source>
</evidence>
<evidence type="ECO:0000313" key="3">
    <source>
        <dbReference type="Proteomes" id="UP001629244"/>
    </source>
</evidence>
<accession>A0ABW8YPJ5</accession>
<name>A0ABW8YPJ5_9SPHN</name>
<comment type="caution">
    <text evidence="2">The sequence shown here is derived from an EMBL/GenBank/DDBJ whole genome shotgun (WGS) entry which is preliminary data.</text>
</comment>
<keyword evidence="1" id="KW-0472">Membrane</keyword>
<evidence type="ECO:0000313" key="2">
    <source>
        <dbReference type="EMBL" id="MFL9842048.1"/>
    </source>
</evidence>
<protein>
    <recommendedName>
        <fullName evidence="4">DUF2244 domain-containing protein</fullName>
    </recommendedName>
</protein>
<feature type="transmembrane region" description="Helical" evidence="1">
    <location>
        <begin position="35"/>
        <end position="62"/>
    </location>
</feature>
<sequence length="181" mass="19329">MRQNAHTLTLFGVSYAALVAVSLIPLFAVGGLHDATFGIGMVIGIALIPVSAIVVTIFGGLLPRRRAVPSGVEVAARPAMPAVAREPFEFAFAAWNGIESREAVARLSKRLFALEIVHRYETGAIAVEDGAVRWAVAPVRGALRIAGWIEAEDAETRAMIRAAIEEFLIDELGIRLESLAA</sequence>
<keyword evidence="3" id="KW-1185">Reference proteome</keyword>
<evidence type="ECO:0008006" key="4">
    <source>
        <dbReference type="Google" id="ProtNLM"/>
    </source>
</evidence>
<dbReference type="RefSeq" id="WP_408079328.1">
    <property type="nucleotide sequence ID" value="NZ_JBELQC010000002.1"/>
</dbReference>
<dbReference type="EMBL" id="JBELQC010000002">
    <property type="protein sequence ID" value="MFL9842048.1"/>
    <property type="molecule type" value="Genomic_DNA"/>
</dbReference>
<reference evidence="2 3" key="1">
    <citation type="submission" date="2024-06" db="EMBL/GenBank/DDBJ databases">
        <authorList>
            <person name="Kaempfer P."/>
            <person name="Viver T."/>
        </authorList>
    </citation>
    <scope>NUCLEOTIDE SEQUENCE [LARGE SCALE GENOMIC DNA]</scope>
    <source>
        <strain evidence="2 3">ST-64</strain>
    </source>
</reference>
<organism evidence="2 3">
    <name type="scientific">Sphingomonas plantiphila</name>
    <dbReference type="NCBI Taxonomy" id="3163295"/>
    <lineage>
        <taxon>Bacteria</taxon>
        <taxon>Pseudomonadati</taxon>
        <taxon>Pseudomonadota</taxon>
        <taxon>Alphaproteobacteria</taxon>
        <taxon>Sphingomonadales</taxon>
        <taxon>Sphingomonadaceae</taxon>
        <taxon>Sphingomonas</taxon>
    </lineage>
</organism>